<dbReference type="EMBL" id="QZDT01000051">
    <property type="protein sequence ID" value="NBJ94788.1"/>
    <property type="molecule type" value="Genomic_DNA"/>
</dbReference>
<gene>
    <name evidence="1" type="ORF">D5281_19960</name>
</gene>
<sequence>MDVRIWQLERIGKIHDICGSYITYKADDVHIVSNYISPQLVSFEELEKVYHLYAGHMPQREDEIVMDRWVMETLGLRSEPGVKTRLSFNIADIDTREVRHIEKDFQIVDILGDIESLRAGNISMLFLEKAFWIVYQRKFSTM</sequence>
<name>A0A9X5BJ89_9FIRM</name>
<evidence type="ECO:0000313" key="2">
    <source>
        <dbReference type="Proteomes" id="UP001154420"/>
    </source>
</evidence>
<keyword evidence="2" id="KW-1185">Reference proteome</keyword>
<comment type="caution">
    <text evidence="1">The sequence shown here is derived from an EMBL/GenBank/DDBJ whole genome shotgun (WGS) entry which is preliminary data.</text>
</comment>
<accession>A0A9X5BJ89</accession>
<organism evidence="1 2">
    <name type="scientific">Parablautia muri</name>
    <dbReference type="NCBI Taxonomy" id="2320879"/>
    <lineage>
        <taxon>Bacteria</taxon>
        <taxon>Bacillati</taxon>
        <taxon>Bacillota</taxon>
        <taxon>Clostridia</taxon>
        <taxon>Lachnospirales</taxon>
        <taxon>Lachnospiraceae</taxon>
        <taxon>Parablautia</taxon>
    </lineage>
</organism>
<evidence type="ECO:0000313" key="1">
    <source>
        <dbReference type="EMBL" id="NBJ94788.1"/>
    </source>
</evidence>
<proteinExistence type="predicted"/>
<dbReference type="Proteomes" id="UP001154420">
    <property type="component" value="Unassembled WGS sequence"/>
</dbReference>
<reference evidence="1" key="1">
    <citation type="submission" date="2018-09" db="EMBL/GenBank/DDBJ databases">
        <title>Murine metabolic-syndrome-specific gut microbial biobank.</title>
        <authorList>
            <person name="Liu C."/>
        </authorList>
    </citation>
    <scope>NUCLEOTIDE SEQUENCE</scope>
    <source>
        <strain evidence="1">D42-62</strain>
    </source>
</reference>
<dbReference type="AlphaFoldDB" id="A0A9X5BJ89"/>
<protein>
    <submittedName>
        <fullName evidence="1">Uncharacterized protein</fullName>
    </submittedName>
</protein>